<dbReference type="Proteomes" id="UP000061382">
    <property type="component" value="Chromosome"/>
</dbReference>
<dbReference type="CDD" id="cd00038">
    <property type="entry name" value="CAP_ED"/>
    <property type="match status" value="1"/>
</dbReference>
<protein>
    <submittedName>
        <fullName evidence="2">Cyclic nucleotide-binding protein</fullName>
    </submittedName>
</protein>
<dbReference type="KEGG" id="rti:DC20_07695"/>
<dbReference type="InterPro" id="IPR014710">
    <property type="entry name" value="RmlC-like_jellyroll"/>
</dbReference>
<gene>
    <name evidence="2" type="ORF">DC20_07695</name>
</gene>
<dbReference type="RefSeq" id="WP_062543291.1">
    <property type="nucleotide sequence ID" value="NZ_CP012643.1"/>
</dbReference>
<dbReference type="PATRIC" id="fig|512763.3.peg.1694"/>
<accession>A0A0N7HWC7</accession>
<organism evidence="2 3">
    <name type="scientific">Rufibacter tibetensis</name>
    <dbReference type="NCBI Taxonomy" id="512763"/>
    <lineage>
        <taxon>Bacteria</taxon>
        <taxon>Pseudomonadati</taxon>
        <taxon>Bacteroidota</taxon>
        <taxon>Cytophagia</taxon>
        <taxon>Cytophagales</taxon>
        <taxon>Hymenobacteraceae</taxon>
        <taxon>Rufibacter</taxon>
    </lineage>
</organism>
<proteinExistence type="predicted"/>
<dbReference type="EMBL" id="CP012643">
    <property type="protein sequence ID" value="ALI98880.1"/>
    <property type="molecule type" value="Genomic_DNA"/>
</dbReference>
<reference evidence="2 3" key="1">
    <citation type="submission" date="2015-08" db="EMBL/GenBank/DDBJ databases">
        <title>Complete genome sequence of Rufibacter tibetensis strain 1351t, a radiation-resistant bacterium from tibet plateau.</title>
        <authorList>
            <person name="Dai J."/>
        </authorList>
    </citation>
    <scope>NUCLEOTIDE SEQUENCE [LARGE SCALE GENOMIC DNA]</scope>
    <source>
        <strain evidence="2 3">1351</strain>
    </source>
</reference>
<evidence type="ECO:0000313" key="2">
    <source>
        <dbReference type="EMBL" id="ALI98880.1"/>
    </source>
</evidence>
<dbReference type="Gene3D" id="2.60.120.10">
    <property type="entry name" value="Jelly Rolls"/>
    <property type="match status" value="1"/>
</dbReference>
<evidence type="ECO:0000313" key="3">
    <source>
        <dbReference type="Proteomes" id="UP000061382"/>
    </source>
</evidence>
<dbReference type="Pfam" id="PF00027">
    <property type="entry name" value="cNMP_binding"/>
    <property type="match status" value="1"/>
</dbReference>
<evidence type="ECO:0000259" key="1">
    <source>
        <dbReference type="Pfam" id="PF00027"/>
    </source>
</evidence>
<feature type="domain" description="Cyclic nucleotide-binding" evidence="1">
    <location>
        <begin position="32"/>
        <end position="116"/>
    </location>
</feature>
<dbReference type="InterPro" id="IPR000595">
    <property type="entry name" value="cNMP-bd_dom"/>
</dbReference>
<dbReference type="STRING" id="512763.DC20_07695"/>
<keyword evidence="3" id="KW-1185">Reference proteome</keyword>
<sequence>MYEAIRQYIGKITSSVISDEEFKHVEEAFQPKKVKKRQFLSHEGSVCQHMAFIVNGAMRQYVIDSKGVEHIVRFGIEGWWMSDRESFSMLTPSKYNIEAVEDSDLLITTKEKITHLKDRSPLFLKMAHVLDENNFIASNNRIEANISFTAEEKFQQLMKSNPAFIRRFPQTMLASYLGISPETLSRIRKQMYAKKE</sequence>
<dbReference type="SUPFAM" id="SSF51206">
    <property type="entry name" value="cAMP-binding domain-like"/>
    <property type="match status" value="1"/>
</dbReference>
<dbReference type="AlphaFoldDB" id="A0A0N7HWC7"/>
<name>A0A0N7HWC7_9BACT</name>
<dbReference type="InterPro" id="IPR018490">
    <property type="entry name" value="cNMP-bd_dom_sf"/>
</dbReference>
<dbReference type="OrthoDB" id="667553at2"/>